<dbReference type="InterPro" id="IPR020006">
    <property type="entry name" value="FlhF"/>
</dbReference>
<comment type="similarity">
    <text evidence="2">Belongs to the GTP-binding SRP family.</text>
</comment>
<evidence type="ECO:0000256" key="12">
    <source>
        <dbReference type="ARBA" id="ARBA00025337"/>
    </source>
</evidence>
<dbReference type="GO" id="GO:0003924">
    <property type="term" value="F:GTPase activity"/>
    <property type="evidence" value="ECO:0007669"/>
    <property type="project" value="UniProtKB-UniRule"/>
</dbReference>
<dbReference type="GO" id="GO:0005886">
    <property type="term" value="C:plasma membrane"/>
    <property type="evidence" value="ECO:0007669"/>
    <property type="project" value="UniProtKB-SubCell"/>
</dbReference>
<accession>A0A4Q0I767</accession>
<evidence type="ECO:0000259" key="15">
    <source>
        <dbReference type="SMART" id="SM00382"/>
    </source>
</evidence>
<gene>
    <name evidence="17" type="primary">flhF</name>
    <name evidence="17" type="ORF">EFD62_03215</name>
</gene>
<dbReference type="SMART" id="SM00382">
    <property type="entry name" value="AAA"/>
    <property type="match status" value="1"/>
</dbReference>
<keyword evidence="7" id="KW-1005">Bacterial flagellum biogenesis</keyword>
<dbReference type="GO" id="GO:0015031">
    <property type="term" value="P:protein transport"/>
    <property type="evidence" value="ECO:0007669"/>
    <property type="project" value="UniProtKB-KW"/>
</dbReference>
<keyword evidence="11" id="KW-1006">Bacterial flagellum protein export</keyword>
<keyword evidence="4" id="KW-0813">Transport</keyword>
<evidence type="ECO:0000256" key="3">
    <source>
        <dbReference type="ARBA" id="ARBA00014919"/>
    </source>
</evidence>
<evidence type="ECO:0000256" key="5">
    <source>
        <dbReference type="ARBA" id="ARBA00022475"/>
    </source>
</evidence>
<dbReference type="Pfam" id="PF00448">
    <property type="entry name" value="SRP54"/>
    <property type="match status" value="1"/>
</dbReference>
<dbReference type="GO" id="GO:0005047">
    <property type="term" value="F:signal recognition particle binding"/>
    <property type="evidence" value="ECO:0007669"/>
    <property type="project" value="TreeGrafter"/>
</dbReference>
<protein>
    <recommendedName>
        <fullName evidence="3 13">Flagellar biosynthesis protein FlhF</fullName>
    </recommendedName>
</protein>
<evidence type="ECO:0000256" key="13">
    <source>
        <dbReference type="NCBIfam" id="TIGR03499"/>
    </source>
</evidence>
<dbReference type="FunFam" id="3.40.50.300:FF:000695">
    <property type="entry name" value="Flagellar biosynthesis regulator FlhF"/>
    <property type="match status" value="1"/>
</dbReference>
<keyword evidence="18" id="KW-1185">Reference proteome</keyword>
<keyword evidence="17" id="KW-0969">Cilium</keyword>
<dbReference type="GO" id="GO:0005525">
    <property type="term" value="F:GTP binding"/>
    <property type="evidence" value="ECO:0007669"/>
    <property type="project" value="UniProtKB-UniRule"/>
</dbReference>
<dbReference type="EMBL" id="RLII01000002">
    <property type="protein sequence ID" value="RXE60246.1"/>
    <property type="molecule type" value="Genomic_DNA"/>
</dbReference>
<dbReference type="GO" id="GO:0044781">
    <property type="term" value="P:bacterial-type flagellum organization"/>
    <property type="evidence" value="ECO:0007669"/>
    <property type="project" value="UniProtKB-UniRule"/>
</dbReference>
<keyword evidence="17" id="KW-0966">Cell projection</keyword>
<evidence type="ECO:0000256" key="10">
    <source>
        <dbReference type="ARBA" id="ARBA00023136"/>
    </source>
</evidence>
<name>A0A4Q0I767_9FIRM</name>
<reference evidence="18" key="1">
    <citation type="submission" date="2018-11" db="EMBL/GenBank/DDBJ databases">
        <title>Genome sequencing of a novel mesophilic and cellulolytic organism within the genus Hungateiclostridium.</title>
        <authorList>
            <person name="Rettenmaier R."/>
            <person name="Liebl W."/>
            <person name="Zverlov V."/>
        </authorList>
    </citation>
    <scope>NUCLEOTIDE SEQUENCE [LARGE SCALE GENOMIC DNA]</scope>
    <source>
        <strain evidence="18">N2K1</strain>
    </source>
</reference>
<evidence type="ECO:0000256" key="11">
    <source>
        <dbReference type="ARBA" id="ARBA00023225"/>
    </source>
</evidence>
<dbReference type="Proteomes" id="UP000289166">
    <property type="component" value="Unassembled WGS sequence"/>
</dbReference>
<evidence type="ECO:0000256" key="14">
    <source>
        <dbReference type="SAM" id="MobiDB-lite"/>
    </source>
</evidence>
<evidence type="ECO:0000256" key="1">
    <source>
        <dbReference type="ARBA" id="ARBA00004413"/>
    </source>
</evidence>
<dbReference type="InterPro" id="IPR000897">
    <property type="entry name" value="SRP54_GTPase_dom"/>
</dbReference>
<dbReference type="NCBIfam" id="TIGR03499">
    <property type="entry name" value="FlhF"/>
    <property type="match status" value="1"/>
</dbReference>
<dbReference type="RefSeq" id="WP_069193982.1">
    <property type="nucleotide sequence ID" value="NZ_RLII01000002.1"/>
</dbReference>
<dbReference type="PANTHER" id="PTHR43134">
    <property type="entry name" value="SIGNAL RECOGNITION PARTICLE RECEPTOR SUBUNIT ALPHA"/>
    <property type="match status" value="1"/>
</dbReference>
<dbReference type="SUPFAM" id="SSF52540">
    <property type="entry name" value="P-loop containing nucleoside triphosphate hydrolases"/>
    <property type="match status" value="1"/>
</dbReference>
<dbReference type="Gene3D" id="1.20.120.1380">
    <property type="entry name" value="Flagellar FlhF biosynthesis protein, N domain"/>
    <property type="match status" value="1"/>
</dbReference>
<dbReference type="InterPro" id="IPR027417">
    <property type="entry name" value="P-loop_NTPase"/>
</dbReference>
<evidence type="ECO:0000256" key="6">
    <source>
        <dbReference type="ARBA" id="ARBA00022741"/>
    </source>
</evidence>
<feature type="domain" description="SRP54-type proteins GTP-binding" evidence="16">
    <location>
        <begin position="209"/>
        <end position="400"/>
    </location>
</feature>
<dbReference type="GO" id="GO:0006614">
    <property type="term" value="P:SRP-dependent cotranslational protein targeting to membrane"/>
    <property type="evidence" value="ECO:0007669"/>
    <property type="project" value="UniProtKB-UniRule"/>
</dbReference>
<dbReference type="PANTHER" id="PTHR43134:SF3">
    <property type="entry name" value="FLAGELLAR BIOSYNTHESIS PROTEIN FLHF"/>
    <property type="match status" value="1"/>
</dbReference>
<evidence type="ECO:0000313" key="18">
    <source>
        <dbReference type="Proteomes" id="UP000289166"/>
    </source>
</evidence>
<evidence type="ECO:0000256" key="7">
    <source>
        <dbReference type="ARBA" id="ARBA00022795"/>
    </source>
</evidence>
<proteinExistence type="inferred from homology"/>
<keyword evidence="6" id="KW-0547">Nucleotide-binding</keyword>
<dbReference type="OrthoDB" id="9778554at2"/>
<comment type="caution">
    <text evidence="17">The sequence shown here is derived from an EMBL/GenBank/DDBJ whole genome shotgun (WGS) entry which is preliminary data.</text>
</comment>
<feature type="compositionally biased region" description="Basic and acidic residues" evidence="14">
    <location>
        <begin position="65"/>
        <end position="77"/>
    </location>
</feature>
<organism evidence="17 18">
    <name type="scientific">Acetivibrio mesophilus</name>
    <dbReference type="NCBI Taxonomy" id="2487273"/>
    <lineage>
        <taxon>Bacteria</taxon>
        <taxon>Bacillati</taxon>
        <taxon>Bacillota</taxon>
        <taxon>Clostridia</taxon>
        <taxon>Eubacteriales</taxon>
        <taxon>Oscillospiraceae</taxon>
        <taxon>Acetivibrio</taxon>
    </lineage>
</organism>
<evidence type="ECO:0000259" key="16">
    <source>
        <dbReference type="SMART" id="SM00962"/>
    </source>
</evidence>
<keyword evidence="10" id="KW-0472">Membrane</keyword>
<keyword evidence="5" id="KW-1003">Cell membrane</keyword>
<dbReference type="InterPro" id="IPR047040">
    <property type="entry name" value="FlhF__GTPase_dom"/>
</dbReference>
<evidence type="ECO:0000256" key="4">
    <source>
        <dbReference type="ARBA" id="ARBA00022448"/>
    </source>
</evidence>
<dbReference type="CDD" id="cd17873">
    <property type="entry name" value="FlhF"/>
    <property type="match status" value="1"/>
</dbReference>
<feature type="region of interest" description="Disordered" evidence="14">
    <location>
        <begin position="65"/>
        <end position="93"/>
    </location>
</feature>
<sequence length="403" mass="45087">MKIRRYIGKDTQEAILKVKMDLGNEAVILNTRKIRQKGLLKMFSKPLVEVLASVDDNYGAENKRTAYENRGRNEKGYNARGSNNMPISESQKSKLDEKEEKIHLLENRIIGMEATINKIYEQIQQPSDKLAAAADNGNAQSQSKVLELFYNNLVKNEVDMDIVKQLISVVRGKVKENVSVNETASILYNLISEMIGKPSTIKLRDDGKPTVIMLVGPTGVGKTTTLAKIAANYSLNQNKNVGLITADTYRIAAVEQLKTYAEILGMPLKVIYSVNEIHEAINEYSDKDLILIDTAGRSYKNKAQFDELKTLIDATHADEIFLVLSTTTGMRNCREILSNYSFLENYKLIFTKLDESSSFGLILNSRRLTNRDLSFVTTGQSVPDDIELANVDMITKNLLGSIS</sequence>
<dbReference type="InterPro" id="IPR003593">
    <property type="entry name" value="AAA+_ATPase"/>
</dbReference>
<feature type="compositionally biased region" description="Polar residues" evidence="14">
    <location>
        <begin position="80"/>
        <end position="90"/>
    </location>
</feature>
<keyword evidence="8" id="KW-0653">Protein transport</keyword>
<evidence type="ECO:0000256" key="2">
    <source>
        <dbReference type="ARBA" id="ARBA00008531"/>
    </source>
</evidence>
<feature type="domain" description="AAA+ ATPase" evidence="15">
    <location>
        <begin position="208"/>
        <end position="334"/>
    </location>
</feature>
<keyword evidence="9" id="KW-0342">GTP-binding</keyword>
<dbReference type="Gene3D" id="3.40.50.300">
    <property type="entry name" value="P-loop containing nucleotide triphosphate hydrolases"/>
    <property type="match status" value="1"/>
</dbReference>
<evidence type="ECO:0000313" key="17">
    <source>
        <dbReference type="EMBL" id="RXE60246.1"/>
    </source>
</evidence>
<comment type="function">
    <text evidence="12">Necessary for flagellar biosynthesis. May be involved in translocation of the flagellum.</text>
</comment>
<evidence type="ECO:0000256" key="9">
    <source>
        <dbReference type="ARBA" id="ARBA00023134"/>
    </source>
</evidence>
<dbReference type="SMART" id="SM00962">
    <property type="entry name" value="SRP54"/>
    <property type="match status" value="1"/>
</dbReference>
<comment type="subcellular location">
    <subcellularLocation>
        <location evidence="1">Cell membrane</location>
        <topology evidence="1">Peripheral membrane protein</topology>
        <orientation evidence="1">Cytoplasmic side</orientation>
    </subcellularLocation>
</comment>
<dbReference type="AlphaFoldDB" id="A0A4Q0I767"/>
<evidence type="ECO:0000256" key="8">
    <source>
        <dbReference type="ARBA" id="ARBA00022927"/>
    </source>
</evidence>
<keyword evidence="17" id="KW-0282">Flagellum</keyword>